<dbReference type="Gene3D" id="1.20.900.10">
    <property type="entry name" value="Dbl homology (DH) domain"/>
    <property type="match status" value="1"/>
</dbReference>
<accession>A0AAW2YKW0</accession>
<dbReference type="InterPro" id="IPR000219">
    <property type="entry name" value="DH_dom"/>
</dbReference>
<dbReference type="PROSITE" id="PS50010">
    <property type="entry name" value="DH_2"/>
    <property type="match status" value="1"/>
</dbReference>
<dbReference type="InterPro" id="IPR051092">
    <property type="entry name" value="FYVE_RhoGEF_PH"/>
</dbReference>
<keyword evidence="3" id="KW-1185">Reference proteome</keyword>
<dbReference type="Pfam" id="PF00621">
    <property type="entry name" value="RhoGEF"/>
    <property type="match status" value="1"/>
</dbReference>
<proteinExistence type="predicted"/>
<dbReference type="PANTHER" id="PTHR12673:SF159">
    <property type="entry name" value="LD03170P"/>
    <property type="match status" value="1"/>
</dbReference>
<dbReference type="EMBL" id="JAOPGA020000191">
    <property type="protein sequence ID" value="KAL0477495.1"/>
    <property type="molecule type" value="Genomic_DNA"/>
</dbReference>
<gene>
    <name evidence="2" type="ORF">AKO1_010869</name>
</gene>
<dbReference type="InterPro" id="IPR035899">
    <property type="entry name" value="DBL_dom_sf"/>
</dbReference>
<name>A0AAW2YKW0_9EUKA</name>
<dbReference type="Proteomes" id="UP001431209">
    <property type="component" value="Unassembled WGS sequence"/>
</dbReference>
<feature type="domain" description="DH" evidence="1">
    <location>
        <begin position="214"/>
        <end position="419"/>
    </location>
</feature>
<organism evidence="2 3">
    <name type="scientific">Acrasis kona</name>
    <dbReference type="NCBI Taxonomy" id="1008807"/>
    <lineage>
        <taxon>Eukaryota</taxon>
        <taxon>Discoba</taxon>
        <taxon>Heterolobosea</taxon>
        <taxon>Tetramitia</taxon>
        <taxon>Eutetramitia</taxon>
        <taxon>Acrasidae</taxon>
        <taxon>Acrasis</taxon>
    </lineage>
</organism>
<evidence type="ECO:0000259" key="1">
    <source>
        <dbReference type="PROSITE" id="PS50010"/>
    </source>
</evidence>
<reference evidence="2 3" key="1">
    <citation type="submission" date="2024-03" db="EMBL/GenBank/DDBJ databases">
        <title>The Acrasis kona genome and developmental transcriptomes reveal deep origins of eukaryotic multicellular pathways.</title>
        <authorList>
            <person name="Sheikh S."/>
            <person name="Fu C.-J."/>
            <person name="Brown M.W."/>
            <person name="Baldauf S.L."/>
        </authorList>
    </citation>
    <scope>NUCLEOTIDE SEQUENCE [LARGE SCALE GENOMIC DNA]</scope>
    <source>
        <strain evidence="2 3">ATCC MYA-3509</strain>
    </source>
</reference>
<sequence length="583" mass="67164">MEINVVDTFKAPRGKEVIIRLSCYKHGDTWSSKLTLSSLREMDEILRNDFAIECQVPSSTRCGLYDETTKSKWNNALQLYFDSLFMENNLSDNETIAQFLQNGQIGSPMDLHLPLNVIADGANRAPTPRYRHGSIKIGGDDEQENITLNKLDVVRSDVTTPTSPTSPLERSSPLALLSPYGLDVQKFEKFLDNPPSPRALFDDELPIAHDEQNERASLLMEIYDSELKYVEFTTLLWNMYVMPLTGDTDAYKRNKDDVCPLSTRTSNKLFPPNLEKIIDLHLAISTKLCHRYHPYINDSNELNAEVNNILVGDVFLYACEMLDVYVPFLQKYDKCTRTIRKWRSREPLFDKWLNSRKKMQQSKGLDLGSLLIMPVQRIPRYLLLLKSLLKLTPEGHPDKLNIESSITQITNCATRHNELIRSNYKVVRTIQLSKKLQVHDLHRNGRRVVCESNVVVNKISYLAVLLSDLLILENQSRSTKERPAFSMYAMYPARFARNNAKSIVIWVVQERVCLEFDSVETADDWMDQLTNISGELTQHEHWERYLPSVMFKRVPLNQTCWDIIVGSVRNLTRAMSIDQSHVK</sequence>
<evidence type="ECO:0000313" key="3">
    <source>
        <dbReference type="Proteomes" id="UP001431209"/>
    </source>
</evidence>
<dbReference type="PANTHER" id="PTHR12673">
    <property type="entry name" value="FACIOGENITAL DYSPLASIA PROTEIN"/>
    <property type="match status" value="1"/>
</dbReference>
<evidence type="ECO:0000313" key="2">
    <source>
        <dbReference type="EMBL" id="KAL0477495.1"/>
    </source>
</evidence>
<dbReference type="SMART" id="SM00325">
    <property type="entry name" value="RhoGEF"/>
    <property type="match status" value="1"/>
</dbReference>
<dbReference type="SUPFAM" id="SSF48065">
    <property type="entry name" value="DBL homology domain (DH-domain)"/>
    <property type="match status" value="1"/>
</dbReference>
<protein>
    <submittedName>
        <fullName evidence="2">RacGEF</fullName>
    </submittedName>
</protein>
<dbReference type="AlphaFoldDB" id="A0AAW2YKW0"/>
<dbReference type="GO" id="GO:0005737">
    <property type="term" value="C:cytoplasm"/>
    <property type="evidence" value="ECO:0007669"/>
    <property type="project" value="TreeGrafter"/>
</dbReference>
<comment type="caution">
    <text evidence="2">The sequence shown here is derived from an EMBL/GenBank/DDBJ whole genome shotgun (WGS) entry which is preliminary data.</text>
</comment>
<dbReference type="GO" id="GO:0005085">
    <property type="term" value="F:guanyl-nucleotide exchange factor activity"/>
    <property type="evidence" value="ECO:0007669"/>
    <property type="project" value="InterPro"/>
</dbReference>